<dbReference type="GeneID" id="303561136"/>
<evidence type="ECO:0000313" key="4">
    <source>
        <dbReference type="EMBL" id="USS01413.1"/>
    </source>
</evidence>
<evidence type="ECO:0000313" key="5">
    <source>
        <dbReference type="Proteomes" id="UP000280586"/>
    </source>
</evidence>
<evidence type="ECO:0000256" key="2">
    <source>
        <dbReference type="SAM" id="Phobius"/>
    </source>
</evidence>
<dbReference type="OrthoDB" id="2083169at2"/>
<dbReference type="Proteomes" id="UP000280586">
    <property type="component" value="Chromosome"/>
</dbReference>
<dbReference type="EMBL" id="CP099799">
    <property type="protein sequence ID" value="USS01413.1"/>
    <property type="molecule type" value="Genomic_DNA"/>
</dbReference>
<gene>
    <name evidence="3" type="ORF">CP523_10625</name>
    <name evidence="4" type="ORF">NH397_02970</name>
</gene>
<evidence type="ECO:0000313" key="6">
    <source>
        <dbReference type="Proteomes" id="UP001055437"/>
    </source>
</evidence>
<proteinExistence type="predicted"/>
<dbReference type="KEGG" id="csep:CP523_10625"/>
<feature type="coiled-coil region" evidence="1">
    <location>
        <begin position="145"/>
        <end position="172"/>
    </location>
</feature>
<name>A0A9N7JME4_CLOSE</name>
<dbReference type="AlphaFoldDB" id="A0A9N7JME4"/>
<evidence type="ECO:0000256" key="1">
    <source>
        <dbReference type="SAM" id="Coils"/>
    </source>
</evidence>
<evidence type="ECO:0000313" key="3">
    <source>
        <dbReference type="EMBL" id="AYE34819.1"/>
    </source>
</evidence>
<dbReference type="EMBL" id="CP023671">
    <property type="protein sequence ID" value="AYE34819.1"/>
    <property type="molecule type" value="Genomic_DNA"/>
</dbReference>
<accession>A0A9N7JME4</accession>
<keyword evidence="2" id="KW-1133">Transmembrane helix</keyword>
<sequence length="176" mass="20726">MGDYREEYRKYYEEVKRKANIKTNVENYKETPVDKTISIKEENIYPNSKAAYGSNYIGNYVVGYRGNYRGPGLSYNYGYSRREELQKPNRYVRRIIMRLTATALLFISVLVLKVLPYEQAKDIYSTCKEMVSENFNYVGFVEELKKFSSNAVKEVQGRIDEAKENQQNKIQNNEKE</sequence>
<reference evidence="3 5" key="1">
    <citation type="submission" date="2017-09" db="EMBL/GenBank/DDBJ databases">
        <authorList>
            <person name="Thomas P."/>
            <person name="Seyboldt C."/>
        </authorList>
    </citation>
    <scope>NUCLEOTIDE SEQUENCE [LARGE SCALE GENOMIC DNA]</scope>
    <source>
        <strain evidence="3 5">DSM 7534</strain>
    </source>
</reference>
<organism evidence="3 5">
    <name type="scientific">Clostridium septicum</name>
    <dbReference type="NCBI Taxonomy" id="1504"/>
    <lineage>
        <taxon>Bacteria</taxon>
        <taxon>Bacillati</taxon>
        <taxon>Bacillota</taxon>
        <taxon>Clostridia</taxon>
        <taxon>Eubacteriales</taxon>
        <taxon>Clostridiaceae</taxon>
        <taxon>Clostridium</taxon>
    </lineage>
</organism>
<keyword evidence="2" id="KW-0472">Membrane</keyword>
<keyword evidence="6" id="KW-1185">Reference proteome</keyword>
<feature type="transmembrane region" description="Helical" evidence="2">
    <location>
        <begin position="95"/>
        <end position="115"/>
    </location>
</feature>
<reference evidence="4" key="2">
    <citation type="submission" date="2022-06" db="EMBL/GenBank/DDBJ databases">
        <authorList>
            <person name="Holder M.E."/>
            <person name="Ajami N.J."/>
            <person name="Petrosino J.F."/>
        </authorList>
    </citation>
    <scope>NUCLEOTIDE SEQUENCE</scope>
    <source>
        <strain evidence="4">RMA 8861</strain>
    </source>
</reference>
<keyword evidence="1" id="KW-0175">Coiled coil</keyword>
<protein>
    <submittedName>
        <fullName evidence="3">Uncharacterized protein</fullName>
    </submittedName>
</protein>
<keyword evidence="2" id="KW-0812">Transmembrane</keyword>
<dbReference type="RefSeq" id="WP_066674162.1">
    <property type="nucleotide sequence ID" value="NZ_CABMIZ010000004.1"/>
</dbReference>
<dbReference type="Proteomes" id="UP001055437">
    <property type="component" value="Chromosome"/>
</dbReference>